<accession>A0A9K3N8C1</accession>
<gene>
    <name evidence="1" type="ORF">HanXRQr2_Chr09g0389031</name>
</gene>
<comment type="caution">
    <text evidence="1">The sequence shown here is derived from an EMBL/GenBank/DDBJ whole genome shotgun (WGS) entry which is preliminary data.</text>
</comment>
<reference evidence="1" key="1">
    <citation type="journal article" date="2017" name="Nature">
        <title>The sunflower genome provides insights into oil metabolism, flowering and Asterid evolution.</title>
        <authorList>
            <person name="Badouin H."/>
            <person name="Gouzy J."/>
            <person name="Grassa C.J."/>
            <person name="Murat F."/>
            <person name="Staton S.E."/>
            <person name="Cottret L."/>
            <person name="Lelandais-Briere C."/>
            <person name="Owens G.L."/>
            <person name="Carrere S."/>
            <person name="Mayjonade B."/>
            <person name="Legrand L."/>
            <person name="Gill N."/>
            <person name="Kane N.C."/>
            <person name="Bowers J.E."/>
            <person name="Hubner S."/>
            <person name="Bellec A."/>
            <person name="Berard A."/>
            <person name="Berges H."/>
            <person name="Blanchet N."/>
            <person name="Boniface M.C."/>
            <person name="Brunel D."/>
            <person name="Catrice O."/>
            <person name="Chaidir N."/>
            <person name="Claudel C."/>
            <person name="Donnadieu C."/>
            <person name="Faraut T."/>
            <person name="Fievet G."/>
            <person name="Helmstetter N."/>
            <person name="King M."/>
            <person name="Knapp S.J."/>
            <person name="Lai Z."/>
            <person name="Le Paslier M.C."/>
            <person name="Lippi Y."/>
            <person name="Lorenzon L."/>
            <person name="Mandel J.R."/>
            <person name="Marage G."/>
            <person name="Marchand G."/>
            <person name="Marquand E."/>
            <person name="Bret-Mestries E."/>
            <person name="Morien E."/>
            <person name="Nambeesan S."/>
            <person name="Nguyen T."/>
            <person name="Pegot-Espagnet P."/>
            <person name="Pouilly N."/>
            <person name="Raftis F."/>
            <person name="Sallet E."/>
            <person name="Schiex T."/>
            <person name="Thomas J."/>
            <person name="Vandecasteele C."/>
            <person name="Vares D."/>
            <person name="Vear F."/>
            <person name="Vautrin S."/>
            <person name="Crespi M."/>
            <person name="Mangin B."/>
            <person name="Burke J.M."/>
            <person name="Salse J."/>
            <person name="Munos S."/>
            <person name="Vincourt P."/>
            <person name="Rieseberg L.H."/>
            <person name="Langlade N.B."/>
        </authorList>
    </citation>
    <scope>NUCLEOTIDE SEQUENCE</scope>
    <source>
        <tissue evidence="1">Leaves</tissue>
    </source>
</reference>
<evidence type="ECO:0000313" key="2">
    <source>
        <dbReference type="Proteomes" id="UP000215914"/>
    </source>
</evidence>
<reference evidence="1" key="2">
    <citation type="submission" date="2020-06" db="EMBL/GenBank/DDBJ databases">
        <title>Helianthus annuus Genome sequencing and assembly Release 2.</title>
        <authorList>
            <person name="Gouzy J."/>
            <person name="Langlade N."/>
            <person name="Munos S."/>
        </authorList>
    </citation>
    <scope>NUCLEOTIDE SEQUENCE</scope>
    <source>
        <tissue evidence="1">Leaves</tissue>
    </source>
</reference>
<protein>
    <submittedName>
        <fullName evidence="1">Uncharacterized protein</fullName>
    </submittedName>
</protein>
<dbReference type="Proteomes" id="UP000215914">
    <property type="component" value="Unassembled WGS sequence"/>
</dbReference>
<evidence type="ECO:0000313" key="1">
    <source>
        <dbReference type="EMBL" id="KAF5790942.1"/>
    </source>
</evidence>
<sequence>MNFDISSHQEFSKSPICVLSKPSRFCLLCVIVSCTMYQIQHLCISKTENVYPLFRQRLEPIFEF</sequence>
<proteinExistence type="predicted"/>
<keyword evidence="2" id="KW-1185">Reference proteome</keyword>
<dbReference type="Gramene" id="mRNA:HanXRQr2_Chr09g0389031">
    <property type="protein sequence ID" value="CDS:HanXRQr2_Chr09g0389031.1"/>
    <property type="gene ID" value="HanXRQr2_Chr09g0389031"/>
</dbReference>
<dbReference type="AlphaFoldDB" id="A0A9K3N8C1"/>
<dbReference type="EMBL" id="MNCJ02000324">
    <property type="protein sequence ID" value="KAF5790942.1"/>
    <property type="molecule type" value="Genomic_DNA"/>
</dbReference>
<name>A0A9K3N8C1_HELAN</name>
<organism evidence="1 2">
    <name type="scientific">Helianthus annuus</name>
    <name type="common">Common sunflower</name>
    <dbReference type="NCBI Taxonomy" id="4232"/>
    <lineage>
        <taxon>Eukaryota</taxon>
        <taxon>Viridiplantae</taxon>
        <taxon>Streptophyta</taxon>
        <taxon>Embryophyta</taxon>
        <taxon>Tracheophyta</taxon>
        <taxon>Spermatophyta</taxon>
        <taxon>Magnoliopsida</taxon>
        <taxon>eudicotyledons</taxon>
        <taxon>Gunneridae</taxon>
        <taxon>Pentapetalae</taxon>
        <taxon>asterids</taxon>
        <taxon>campanulids</taxon>
        <taxon>Asterales</taxon>
        <taxon>Asteraceae</taxon>
        <taxon>Asteroideae</taxon>
        <taxon>Heliantheae alliance</taxon>
        <taxon>Heliantheae</taxon>
        <taxon>Helianthus</taxon>
    </lineage>
</organism>